<protein>
    <recommendedName>
        <fullName evidence="4">AbiEi antitoxin C-terminal domain-containing protein</fullName>
    </recommendedName>
</protein>
<proteinExistence type="predicted"/>
<evidence type="ECO:0000313" key="3">
    <source>
        <dbReference type="Proteomes" id="UP000216074"/>
    </source>
</evidence>
<name>A0A261FXS3_9BIFI</name>
<evidence type="ECO:0008006" key="4">
    <source>
        <dbReference type="Google" id="ProtNLM"/>
    </source>
</evidence>
<organism evidence="2 3">
    <name type="scientific">Bifidobacterium hapali</name>
    <dbReference type="NCBI Taxonomy" id="1630172"/>
    <lineage>
        <taxon>Bacteria</taxon>
        <taxon>Bacillati</taxon>
        <taxon>Actinomycetota</taxon>
        <taxon>Actinomycetes</taxon>
        <taxon>Bifidobacteriales</taxon>
        <taxon>Bifidobacteriaceae</taxon>
        <taxon>Bifidobacterium</taxon>
    </lineage>
</organism>
<keyword evidence="3" id="KW-1185">Reference proteome</keyword>
<comment type="caution">
    <text evidence="2">The sequence shown here is derived from an EMBL/GenBank/DDBJ whole genome shotgun (WGS) entry which is preliminary data.</text>
</comment>
<dbReference type="Proteomes" id="UP000216074">
    <property type="component" value="Unassembled WGS sequence"/>
</dbReference>
<accession>A0A261FXS3</accession>
<feature type="compositionally biased region" description="Polar residues" evidence="1">
    <location>
        <begin position="1"/>
        <end position="24"/>
    </location>
</feature>
<gene>
    <name evidence="2" type="ORF">BHAP_1492</name>
</gene>
<reference evidence="2 3" key="1">
    <citation type="journal article" date="2017" name="BMC Genomics">
        <title>Comparative genomic and phylogenomic analyses of the Bifidobacteriaceae family.</title>
        <authorList>
            <person name="Lugli G.A."/>
            <person name="Milani C."/>
            <person name="Turroni F."/>
            <person name="Duranti S."/>
            <person name="Mancabelli L."/>
            <person name="Mangifesta M."/>
            <person name="Ferrario C."/>
            <person name="Modesto M."/>
            <person name="Mattarelli P."/>
            <person name="Jiri K."/>
            <person name="van Sinderen D."/>
            <person name="Ventura M."/>
        </authorList>
    </citation>
    <scope>NUCLEOTIDE SEQUENCE [LARGE SCALE GENOMIC DNA]</scope>
    <source>
        <strain evidence="2 3">DSM 100202</strain>
    </source>
</reference>
<feature type="region of interest" description="Disordered" evidence="1">
    <location>
        <begin position="1"/>
        <end position="48"/>
    </location>
</feature>
<sequence>MVIDMNMQTNTLTASRNWASPTNRGPTGPSGPTGPAHRGPANLGSYGPTDRDATIETTSETLAKLGITPTPTAGRRYMTCAQTAAKPLLNDRDLPGPLSLRALSDFGTVSQLDAVSGYQTTHADTLYGRSTILSTLVPHNTTVCALTAAWLWLGGLFPNTVDVISRSHYRTIVHDRSIRVFNRRSPPEHLIRVGDTRVTTPARTVCDLVLLPELAEDNGDTVDRMVTDMMQEYRVTPDDCLTILDRNPFWPRVAAARSIFEGLTG</sequence>
<evidence type="ECO:0000256" key="1">
    <source>
        <dbReference type="SAM" id="MobiDB-lite"/>
    </source>
</evidence>
<dbReference type="AlphaFoldDB" id="A0A261FXS3"/>
<evidence type="ECO:0000313" key="2">
    <source>
        <dbReference type="EMBL" id="OZG63989.1"/>
    </source>
</evidence>
<dbReference type="EMBL" id="MWWY01000026">
    <property type="protein sequence ID" value="OZG63989.1"/>
    <property type="molecule type" value="Genomic_DNA"/>
</dbReference>